<gene>
    <name evidence="3" type="primary">grpE</name>
    <name evidence="3" type="ORF">GGC33_06860</name>
</gene>
<dbReference type="GO" id="GO:0042803">
    <property type="term" value="F:protein homodimerization activity"/>
    <property type="evidence" value="ECO:0007669"/>
    <property type="project" value="InterPro"/>
</dbReference>
<dbReference type="InterPro" id="IPR009012">
    <property type="entry name" value="GrpE_head"/>
</dbReference>
<evidence type="ECO:0000256" key="1">
    <source>
        <dbReference type="ARBA" id="ARBA00023186"/>
    </source>
</evidence>
<proteinExistence type="predicted"/>
<keyword evidence="1" id="KW-0143">Chaperone</keyword>
<dbReference type="Pfam" id="PF01025">
    <property type="entry name" value="GrpE"/>
    <property type="match status" value="1"/>
</dbReference>
<dbReference type="GO" id="GO:0006457">
    <property type="term" value="P:protein folding"/>
    <property type="evidence" value="ECO:0007669"/>
    <property type="project" value="InterPro"/>
</dbReference>
<evidence type="ECO:0000256" key="2">
    <source>
        <dbReference type="SAM" id="Coils"/>
    </source>
</evidence>
<reference evidence="3 4" key="1">
    <citation type="submission" date="2019-11" db="EMBL/GenBank/DDBJ databases">
        <title>Isolation of a new High Light Tolerant Cyanobacteria.</title>
        <authorList>
            <person name="Dobson Z."/>
            <person name="Vaughn N."/>
            <person name="Vaughn M."/>
            <person name="Fromme P."/>
            <person name="Mazor Y."/>
        </authorList>
    </citation>
    <scope>NUCLEOTIDE SEQUENCE [LARGE SCALE GENOMIC DNA]</scope>
    <source>
        <strain evidence="3 4">0216</strain>
    </source>
</reference>
<dbReference type="Proteomes" id="UP000437131">
    <property type="component" value="Unassembled WGS sequence"/>
</dbReference>
<sequence length="175" mass="20644">MNSINLWKNIFSSQKNQPEKGGLIITKTQRDKLLSENQNLLKEKTKLQQLVKIQQQESEAKEEAFYSELLDIFDSLEFLIDYLDNNLQEENFNPKAFKRLPKFVGSMQEKLLTILSRREVEKIDFDEDTPDFSVCKVVDREIRDDIPEQTITKIVRQGFKIKEKILRYVEVITAK</sequence>
<organism evidence="3 4">
    <name type="scientific">Cyanobacterium aponinum 0216</name>
    <dbReference type="NCBI Taxonomy" id="2676140"/>
    <lineage>
        <taxon>Bacteria</taxon>
        <taxon>Bacillati</taxon>
        <taxon>Cyanobacteriota</taxon>
        <taxon>Cyanophyceae</taxon>
        <taxon>Oscillatoriophycideae</taxon>
        <taxon>Chroococcales</taxon>
        <taxon>Geminocystaceae</taxon>
        <taxon>Cyanobacterium</taxon>
    </lineage>
</organism>
<accession>A0A844GSW6</accession>
<evidence type="ECO:0000313" key="3">
    <source>
        <dbReference type="EMBL" id="MTF38643.1"/>
    </source>
</evidence>
<protein>
    <submittedName>
        <fullName evidence="3">Nucleotide exchange factor GrpE</fullName>
    </submittedName>
</protein>
<dbReference type="Gene3D" id="2.30.22.10">
    <property type="entry name" value="Head domain of nucleotide exchange factor GrpE"/>
    <property type="match status" value="1"/>
</dbReference>
<keyword evidence="2" id="KW-0175">Coiled coil</keyword>
<feature type="coiled-coil region" evidence="2">
    <location>
        <begin position="30"/>
        <end position="57"/>
    </location>
</feature>
<dbReference type="EMBL" id="WMIA01000006">
    <property type="protein sequence ID" value="MTF38643.1"/>
    <property type="molecule type" value="Genomic_DNA"/>
</dbReference>
<comment type="caution">
    <text evidence="3">The sequence shown here is derived from an EMBL/GenBank/DDBJ whole genome shotgun (WGS) entry which is preliminary data.</text>
</comment>
<dbReference type="AlphaFoldDB" id="A0A844GSW6"/>
<dbReference type="InterPro" id="IPR000740">
    <property type="entry name" value="GrpE"/>
</dbReference>
<dbReference type="GO" id="GO:0051087">
    <property type="term" value="F:protein-folding chaperone binding"/>
    <property type="evidence" value="ECO:0007669"/>
    <property type="project" value="InterPro"/>
</dbReference>
<dbReference type="GO" id="GO:0000774">
    <property type="term" value="F:adenyl-nucleotide exchange factor activity"/>
    <property type="evidence" value="ECO:0007669"/>
    <property type="project" value="InterPro"/>
</dbReference>
<dbReference type="RefSeq" id="WP_155083540.1">
    <property type="nucleotide sequence ID" value="NZ_WMIA01000006.1"/>
</dbReference>
<evidence type="ECO:0000313" key="4">
    <source>
        <dbReference type="Proteomes" id="UP000437131"/>
    </source>
</evidence>
<name>A0A844GSW6_9CHRO</name>